<dbReference type="Pfam" id="PF08874">
    <property type="entry name" value="DUF1835"/>
    <property type="match status" value="1"/>
</dbReference>
<evidence type="ECO:0000313" key="3">
    <source>
        <dbReference type="Proteomes" id="UP000036932"/>
    </source>
</evidence>
<organism evidence="2 3">
    <name type="scientific">Paenibacillus solani</name>
    <dbReference type="NCBI Taxonomy" id="1705565"/>
    <lineage>
        <taxon>Bacteria</taxon>
        <taxon>Bacillati</taxon>
        <taxon>Bacillota</taxon>
        <taxon>Bacilli</taxon>
        <taxon>Bacillales</taxon>
        <taxon>Paenibacillaceae</taxon>
        <taxon>Paenibacillus</taxon>
    </lineage>
</organism>
<dbReference type="PATRIC" id="fig|1705565.3.peg.4200"/>
<dbReference type="Gene3D" id="1.20.58.1910">
    <property type="match status" value="1"/>
</dbReference>
<sequence>MNSNQREIIQQAQDFARAVHGEDSSGHDWWHIQRVTRIARILAYLEGANSYLCELSAYLHDIADEKLNESKEAGYKRVQKWLMQTGVEASDQELVLEIISTMSFSGGSGRPMRTLEGQIVQDADRLDAIGAIGVARSFAYSGWKGQSMYDPAIPLRTQMTREEYRKGQSTVINHFYEKLLKLKNLLNTESAKLLANGKHQEVELFLRAFDKEWAMGNEAYLHESPIHRGHVSRIHIAFDDSTAGSLRIMLRSKPGEMVVTLGDNLMVGPLVKDQDFSRSFAARNDWFQARYSASDADEKKSMLLESAVDWLIWPQQLMEWPCVIWTGNAASEQLGLRRLLSLIPDHPNAVLLNATSILHRLNPNVSYRGTFEMGPDSLQNVLDNTEHVRLSLQEQASYREDWQRLLNEDGTFRVLQRDVLVTVPESYYDDEILKAAYRIEARNGFYKKSARIVGEVIGHGELAVSDSFIEYRVRHLIQQGAFNYTGELDAMRNYSVSLVDPSTPEEQWSNEQRLAKSMKVKMLLEEMMEIHLAERGIMEQLSQMDVAELNLPVSKTETESPVSDIQSHIDGLMITYKTHIEQRGSMMDSLVKILSRLDNADPNE</sequence>
<dbReference type="PANTHER" id="PTHR33594:SF1">
    <property type="entry name" value="HD_PDEASE DOMAIN-CONTAINING PROTEIN"/>
    <property type="match status" value="1"/>
</dbReference>
<name>A0A0M1P6D2_9BACL</name>
<evidence type="ECO:0000259" key="1">
    <source>
        <dbReference type="PROSITE" id="PS51831"/>
    </source>
</evidence>
<proteinExistence type="predicted"/>
<reference evidence="3" key="1">
    <citation type="submission" date="2015-08" db="EMBL/GenBank/DDBJ databases">
        <title>Genome sequencing project for genomic taxonomy and phylogenomics of Bacillus-like bacteria.</title>
        <authorList>
            <person name="Liu B."/>
            <person name="Wang J."/>
            <person name="Zhu Y."/>
            <person name="Liu G."/>
            <person name="Chen Q."/>
            <person name="Chen Z."/>
            <person name="Lan J."/>
            <person name="Che J."/>
            <person name="Ge C."/>
            <person name="Shi H."/>
            <person name="Pan Z."/>
            <person name="Liu X."/>
        </authorList>
    </citation>
    <scope>NUCLEOTIDE SEQUENCE [LARGE SCALE GENOMIC DNA]</scope>
    <source>
        <strain evidence="3">FJAT-22460</strain>
    </source>
</reference>
<dbReference type="InterPro" id="IPR006674">
    <property type="entry name" value="HD_domain"/>
</dbReference>
<protein>
    <submittedName>
        <fullName evidence="2">Phosphohydrolase</fullName>
    </submittedName>
</protein>
<feature type="domain" description="HD" evidence="1">
    <location>
        <begin position="28"/>
        <end position="129"/>
    </location>
</feature>
<dbReference type="InterPro" id="IPR022123">
    <property type="entry name" value="DUF3658"/>
</dbReference>
<dbReference type="InterPro" id="IPR003607">
    <property type="entry name" value="HD/PDEase_dom"/>
</dbReference>
<dbReference type="SMART" id="SM00471">
    <property type="entry name" value="HDc"/>
    <property type="match status" value="1"/>
</dbReference>
<accession>A0A0M1P6D2</accession>
<keyword evidence="2" id="KW-0378">Hydrolase</keyword>
<evidence type="ECO:0000313" key="2">
    <source>
        <dbReference type="EMBL" id="KOR89609.1"/>
    </source>
</evidence>
<dbReference type="Proteomes" id="UP000036932">
    <property type="component" value="Unassembled WGS sequence"/>
</dbReference>
<dbReference type="GO" id="GO:0016787">
    <property type="term" value="F:hydrolase activity"/>
    <property type="evidence" value="ECO:0007669"/>
    <property type="project" value="UniProtKB-KW"/>
</dbReference>
<gene>
    <name evidence="2" type="ORF">AM231_11015</name>
</gene>
<dbReference type="PROSITE" id="PS51831">
    <property type="entry name" value="HD"/>
    <property type="match status" value="1"/>
</dbReference>
<dbReference type="AlphaFoldDB" id="A0A0M1P6D2"/>
<dbReference type="SUPFAM" id="SSF109604">
    <property type="entry name" value="HD-domain/PDEase-like"/>
    <property type="match status" value="1"/>
</dbReference>
<dbReference type="PANTHER" id="PTHR33594">
    <property type="entry name" value="SUPERFAMILY HYDROLASE, PUTATIVE (AFU_ORTHOLOGUE AFUA_1G03035)-RELATED"/>
    <property type="match status" value="1"/>
</dbReference>
<dbReference type="OrthoDB" id="9797344at2"/>
<dbReference type="Pfam" id="PF01966">
    <property type="entry name" value="HD"/>
    <property type="match status" value="1"/>
</dbReference>
<comment type="caution">
    <text evidence="2">The sequence shown here is derived from an EMBL/GenBank/DDBJ whole genome shotgun (WGS) entry which is preliminary data.</text>
</comment>
<dbReference type="EMBL" id="LIUT01000001">
    <property type="protein sequence ID" value="KOR89609.1"/>
    <property type="molecule type" value="Genomic_DNA"/>
</dbReference>
<dbReference type="Gene3D" id="1.10.472.50">
    <property type="entry name" value="HD-domain/PDEase-like"/>
    <property type="match status" value="1"/>
</dbReference>
<dbReference type="InterPro" id="IPR014973">
    <property type="entry name" value="DUF1835"/>
</dbReference>
<dbReference type="RefSeq" id="WP_054402647.1">
    <property type="nucleotide sequence ID" value="NZ_LIUT01000001.1"/>
</dbReference>
<keyword evidence="3" id="KW-1185">Reference proteome</keyword>
<dbReference type="CDD" id="cd00077">
    <property type="entry name" value="HDc"/>
    <property type="match status" value="1"/>
</dbReference>
<dbReference type="Pfam" id="PF12395">
    <property type="entry name" value="DUF3658"/>
    <property type="match status" value="1"/>
</dbReference>